<evidence type="ECO:0000313" key="3">
    <source>
        <dbReference type="Proteomes" id="UP001472866"/>
    </source>
</evidence>
<dbReference type="AlphaFoldDB" id="A0AAX4P6M8"/>
<feature type="transmembrane region" description="Helical" evidence="1">
    <location>
        <begin position="47"/>
        <end position="67"/>
    </location>
</feature>
<feature type="transmembrane region" description="Helical" evidence="1">
    <location>
        <begin position="153"/>
        <end position="175"/>
    </location>
</feature>
<keyword evidence="1" id="KW-0812">Transmembrane</keyword>
<dbReference type="EMBL" id="CP151505">
    <property type="protein sequence ID" value="WZN61932.1"/>
    <property type="molecule type" value="Genomic_DNA"/>
</dbReference>
<reference evidence="2 3" key="1">
    <citation type="submission" date="2024-03" db="EMBL/GenBank/DDBJ databases">
        <title>Complete genome sequence of the green alga Chloropicon roscoffensis RCC1871.</title>
        <authorList>
            <person name="Lemieux C."/>
            <person name="Pombert J.-F."/>
            <person name="Otis C."/>
            <person name="Turmel M."/>
        </authorList>
    </citation>
    <scope>NUCLEOTIDE SEQUENCE [LARGE SCALE GENOMIC DNA]</scope>
    <source>
        <strain evidence="2 3">RCC1871</strain>
    </source>
</reference>
<dbReference type="InterPro" id="IPR019634">
    <property type="entry name" value="Uncharacterised_Ycf49"/>
</dbReference>
<gene>
    <name evidence="2" type="ORF">HKI87_05g34680</name>
</gene>
<feature type="transmembrane region" description="Helical" evidence="1">
    <location>
        <begin position="187"/>
        <end position="205"/>
    </location>
</feature>
<accession>A0AAX4P6M8</accession>
<dbReference type="PANTHER" id="PTHR33833:SF3">
    <property type="entry name" value="YCF49-LIKE PROTEIN"/>
    <property type="match status" value="1"/>
</dbReference>
<evidence type="ECO:0000313" key="2">
    <source>
        <dbReference type="EMBL" id="WZN61932.1"/>
    </source>
</evidence>
<protein>
    <submittedName>
        <fullName evidence="2">Ycf49-like protein</fullName>
    </submittedName>
</protein>
<organism evidence="2 3">
    <name type="scientific">Chloropicon roscoffensis</name>
    <dbReference type="NCBI Taxonomy" id="1461544"/>
    <lineage>
        <taxon>Eukaryota</taxon>
        <taxon>Viridiplantae</taxon>
        <taxon>Chlorophyta</taxon>
        <taxon>Chloropicophyceae</taxon>
        <taxon>Chloropicales</taxon>
        <taxon>Chloropicaceae</taxon>
        <taxon>Chloropicon</taxon>
    </lineage>
</organism>
<dbReference type="Proteomes" id="UP001472866">
    <property type="component" value="Chromosome 05"/>
</dbReference>
<keyword evidence="1" id="KW-1133">Transmembrane helix</keyword>
<evidence type="ECO:0000256" key="1">
    <source>
        <dbReference type="SAM" id="Phobius"/>
    </source>
</evidence>
<proteinExistence type="predicted"/>
<keyword evidence="3" id="KW-1185">Reference proteome</keyword>
<dbReference type="PANTHER" id="PTHR33833">
    <property type="entry name" value="NUCLEOLAR-LIKE PROTEIN-RELATED"/>
    <property type="match status" value="1"/>
</dbReference>
<keyword evidence="1" id="KW-0472">Membrane</keyword>
<dbReference type="Pfam" id="PF10693">
    <property type="entry name" value="DUF2499"/>
    <property type="match status" value="1"/>
</dbReference>
<name>A0AAX4P6M8_9CHLO</name>
<feature type="transmembrane region" description="Helical" evidence="1">
    <location>
        <begin position="79"/>
        <end position="99"/>
    </location>
</feature>
<sequence length="213" mass="22925">MVRTEPANALSVPTWFVHTSSVWEWVVAMQLVACYARVSGEKAYYRLCYGMLPLHASSLCAVTYHFFYNAPELNSLVTLQAALTCVGNTTLLLAAYHIYNTEISGEASTASAADAEEVEEADEDGDNVGGLFFPSEVEVASFLRDRDAAVESALGFGLKAFAVCLSSALAVKYGSLLIPLPFHPSEAWAAAIIVAPTIVLGLDILRQDKLLAK</sequence>